<feature type="domain" description="HDOD" evidence="1">
    <location>
        <begin position="39"/>
        <end position="239"/>
    </location>
</feature>
<dbReference type="Proteomes" id="UP001164748">
    <property type="component" value="Chromosome"/>
</dbReference>
<dbReference type="Gene3D" id="1.10.3210.10">
    <property type="entry name" value="Hypothetical protein af1432"/>
    <property type="match status" value="1"/>
</dbReference>
<name>A0AA47KJ40_9GAMM</name>
<dbReference type="InterPro" id="IPR052340">
    <property type="entry name" value="RNase_Y/CdgJ"/>
</dbReference>
<dbReference type="RefSeq" id="WP_269578403.1">
    <property type="nucleotide sequence ID" value="NZ_CP114588.1"/>
</dbReference>
<reference evidence="2" key="1">
    <citation type="submission" date="2022-09" db="EMBL/GenBank/DDBJ databases">
        <authorList>
            <person name="Li Z.-J."/>
        </authorList>
    </citation>
    <scope>NUCLEOTIDE SEQUENCE</scope>
    <source>
        <strain evidence="2">TGB11</strain>
    </source>
</reference>
<dbReference type="PANTHER" id="PTHR33525:SF3">
    <property type="entry name" value="RIBONUCLEASE Y"/>
    <property type="match status" value="1"/>
</dbReference>
<dbReference type="PANTHER" id="PTHR33525">
    <property type="match status" value="1"/>
</dbReference>
<accession>A0AA47KJ40</accession>
<proteinExistence type="predicted"/>
<dbReference type="PROSITE" id="PS51833">
    <property type="entry name" value="HDOD"/>
    <property type="match status" value="1"/>
</dbReference>
<dbReference type="SUPFAM" id="SSF109604">
    <property type="entry name" value="HD-domain/PDEase-like"/>
    <property type="match status" value="1"/>
</dbReference>
<dbReference type="InterPro" id="IPR013976">
    <property type="entry name" value="HDOD"/>
</dbReference>
<evidence type="ECO:0000259" key="1">
    <source>
        <dbReference type="PROSITE" id="PS51833"/>
    </source>
</evidence>
<dbReference type="Pfam" id="PF08668">
    <property type="entry name" value="HDOD"/>
    <property type="match status" value="1"/>
</dbReference>
<sequence length="307" mass="34572">MDHLSFFWVSPDRDKYLRSLETEFYKRAVETIRVNRLSLPPLPDAVLSIQRASKRSDTTMRDIANLLLEDPSLCGAVLKAANSALFAPRATGQCKDVQTAVSRLGVDRVLGIITAAAVYQLKSDATFSKDCNALLKQSAQKSRELAAAMALVTQKVRNYCDEPLSVEPEKALIVGLLADIGLYSVIGEFQRFINQGHYLKFDIAERVFFSLAGDCSRLVLKQWQFDRDFIEVAINNKLYTKPRPDITYLDIARMANHLLMFRNQDDAIEEHEVEITAPGAEALYELSNLDEKEFSRQLNQVMDASSI</sequence>
<dbReference type="AlphaFoldDB" id="A0AA47KJ40"/>
<evidence type="ECO:0000313" key="3">
    <source>
        <dbReference type="Proteomes" id="UP001164748"/>
    </source>
</evidence>
<evidence type="ECO:0000313" key="2">
    <source>
        <dbReference type="EMBL" id="WBA07809.1"/>
    </source>
</evidence>
<dbReference type="EMBL" id="CP114588">
    <property type="protein sequence ID" value="WBA07809.1"/>
    <property type="molecule type" value="Genomic_DNA"/>
</dbReference>
<gene>
    <name evidence="2" type="ORF">N8M53_08105</name>
</gene>
<protein>
    <submittedName>
        <fullName evidence="2">HDOD domain-containing protein</fullName>
    </submittedName>
</protein>
<organism evidence="2 3">
    <name type="scientific">Salinivibrio kushneri</name>
    <dbReference type="NCBI Taxonomy" id="1908198"/>
    <lineage>
        <taxon>Bacteria</taxon>
        <taxon>Pseudomonadati</taxon>
        <taxon>Pseudomonadota</taxon>
        <taxon>Gammaproteobacteria</taxon>
        <taxon>Vibrionales</taxon>
        <taxon>Vibrionaceae</taxon>
        <taxon>Salinivibrio</taxon>
    </lineage>
</organism>